<protein>
    <submittedName>
        <fullName evidence="1">Uncharacterized protein</fullName>
    </submittedName>
</protein>
<organism evidence="1 2">
    <name type="scientific">Thalassotalea marina</name>
    <dbReference type="NCBI Taxonomy" id="1673741"/>
    <lineage>
        <taxon>Bacteria</taxon>
        <taxon>Pseudomonadati</taxon>
        <taxon>Pseudomonadota</taxon>
        <taxon>Gammaproteobacteria</taxon>
        <taxon>Alteromonadales</taxon>
        <taxon>Colwelliaceae</taxon>
        <taxon>Thalassotalea</taxon>
    </lineage>
</organism>
<reference evidence="1" key="1">
    <citation type="journal article" date="2014" name="Int. J. Syst. Evol. Microbiol.">
        <title>Complete genome sequence of Corynebacterium casei LMG S-19264T (=DSM 44701T), isolated from a smear-ripened cheese.</title>
        <authorList>
            <consortium name="US DOE Joint Genome Institute (JGI-PGF)"/>
            <person name="Walter F."/>
            <person name="Albersmeier A."/>
            <person name="Kalinowski J."/>
            <person name="Ruckert C."/>
        </authorList>
    </citation>
    <scope>NUCLEOTIDE SEQUENCE</scope>
    <source>
        <strain evidence="1">KCTC 42731</strain>
    </source>
</reference>
<dbReference type="Proteomes" id="UP000623842">
    <property type="component" value="Unassembled WGS sequence"/>
</dbReference>
<accession>A0A919BH82</accession>
<comment type="caution">
    <text evidence="1">The sequence shown here is derived from an EMBL/GenBank/DDBJ whole genome shotgun (WGS) entry which is preliminary data.</text>
</comment>
<gene>
    <name evidence="1" type="ORF">GCM10017161_19250</name>
</gene>
<dbReference type="EMBL" id="BNCK01000004">
    <property type="protein sequence ID" value="GHF91544.1"/>
    <property type="molecule type" value="Genomic_DNA"/>
</dbReference>
<name>A0A919BH82_9GAMM</name>
<proteinExistence type="predicted"/>
<keyword evidence="2" id="KW-1185">Reference proteome</keyword>
<sequence length="69" mass="8228">MWTLKMNIETFDDNYAEEWEMGYQVAYTSGKPAPMKSKRRKPLTARQKIERFMDKAKLDKDIGDFAEYN</sequence>
<evidence type="ECO:0000313" key="1">
    <source>
        <dbReference type="EMBL" id="GHF91544.1"/>
    </source>
</evidence>
<dbReference type="AlphaFoldDB" id="A0A919BH82"/>
<reference evidence="1" key="2">
    <citation type="submission" date="2020-09" db="EMBL/GenBank/DDBJ databases">
        <authorList>
            <person name="Sun Q."/>
            <person name="Kim S."/>
        </authorList>
    </citation>
    <scope>NUCLEOTIDE SEQUENCE</scope>
    <source>
        <strain evidence="1">KCTC 42731</strain>
    </source>
</reference>
<evidence type="ECO:0000313" key="2">
    <source>
        <dbReference type="Proteomes" id="UP000623842"/>
    </source>
</evidence>